<accession>U9TBQ4</accession>
<evidence type="ECO:0000313" key="1">
    <source>
        <dbReference type="EMBL" id="ESA05594.1"/>
    </source>
</evidence>
<reference evidence="1" key="1">
    <citation type="submission" date="2013-07" db="EMBL/GenBank/DDBJ databases">
        <title>The genome of an arbuscular mycorrhizal fungus provides insights into the evolution of the oldest plant symbiosis.</title>
        <authorList>
            <consortium name="DOE Joint Genome Institute"/>
            <person name="Tisserant E."/>
            <person name="Malbreil M."/>
            <person name="Kuo A."/>
            <person name="Kohler A."/>
            <person name="Symeonidi A."/>
            <person name="Balestrini R."/>
            <person name="Charron P."/>
            <person name="Duensing N."/>
            <person name="Frei-dit-Frey N."/>
            <person name="Gianinazzi-Pearson V."/>
            <person name="Gilbert B."/>
            <person name="Handa Y."/>
            <person name="Hijri M."/>
            <person name="Kaul R."/>
            <person name="Kawaguchi M."/>
            <person name="Krajinski F."/>
            <person name="Lammers P."/>
            <person name="Lapierre D."/>
            <person name="Masclaux F.G."/>
            <person name="Murat C."/>
            <person name="Morin E."/>
            <person name="Ndikumana S."/>
            <person name="Pagni M."/>
            <person name="Petitpierre D."/>
            <person name="Requena N."/>
            <person name="Rosikiewicz P."/>
            <person name="Riley R."/>
            <person name="Saito K."/>
            <person name="San Clemente H."/>
            <person name="Shapiro H."/>
            <person name="van Tuinen D."/>
            <person name="Becard G."/>
            <person name="Bonfante P."/>
            <person name="Paszkowski U."/>
            <person name="Shachar-Hill Y."/>
            <person name="Young J.P."/>
            <person name="Sanders I.R."/>
            <person name="Henrissat B."/>
            <person name="Rensing S.A."/>
            <person name="Grigoriev I.V."/>
            <person name="Corradi N."/>
            <person name="Roux C."/>
            <person name="Martin F."/>
        </authorList>
    </citation>
    <scope>NUCLEOTIDE SEQUENCE</scope>
    <source>
        <strain evidence="1">DAOM 197198</strain>
    </source>
</reference>
<dbReference type="HOGENOM" id="CLU_2110252_0_0_1"/>
<proteinExistence type="predicted"/>
<dbReference type="EMBL" id="KI292826">
    <property type="protein sequence ID" value="ESA05594.1"/>
    <property type="molecule type" value="Genomic_DNA"/>
</dbReference>
<organism evidence="1">
    <name type="scientific">Rhizophagus irregularis (strain DAOM 181602 / DAOM 197198 / MUCL 43194)</name>
    <name type="common">Arbuscular mycorrhizal fungus</name>
    <name type="synonym">Glomus intraradices</name>
    <dbReference type="NCBI Taxonomy" id="747089"/>
    <lineage>
        <taxon>Eukaryota</taxon>
        <taxon>Fungi</taxon>
        <taxon>Fungi incertae sedis</taxon>
        <taxon>Mucoromycota</taxon>
        <taxon>Glomeromycotina</taxon>
        <taxon>Glomeromycetes</taxon>
        <taxon>Glomerales</taxon>
        <taxon>Glomeraceae</taxon>
        <taxon>Rhizophagus</taxon>
    </lineage>
</organism>
<dbReference type="AlphaFoldDB" id="U9TBQ4"/>
<name>U9TBQ4_RHIID</name>
<gene>
    <name evidence="1" type="ORF">GLOINDRAFT_35341</name>
</gene>
<sequence length="115" mass="13113">MLAETDANTSASSILTDIWKNILIDEGDFEFNPNNDNEKNIALDNDFSTTTNIGSHMTETKSDEINWEDTDFEENFETESIITRLTDEEYNFKIKDTNILSMLTLTSCVIWAISS</sequence>
<protein>
    <submittedName>
        <fullName evidence="1">Uncharacterized protein</fullName>
    </submittedName>
</protein>